<reference evidence="1" key="2">
    <citation type="journal article" date="2015" name="Fish Shellfish Immunol.">
        <title>Early steps in the European eel (Anguilla anguilla)-Vibrio vulnificus interaction in the gills: Role of the RtxA13 toxin.</title>
        <authorList>
            <person name="Callol A."/>
            <person name="Pajuelo D."/>
            <person name="Ebbesson L."/>
            <person name="Teles M."/>
            <person name="MacKenzie S."/>
            <person name="Amaro C."/>
        </authorList>
    </citation>
    <scope>NUCLEOTIDE SEQUENCE</scope>
</reference>
<protein>
    <submittedName>
        <fullName evidence="1">Uncharacterized protein</fullName>
    </submittedName>
</protein>
<dbReference type="EMBL" id="GBXM01011570">
    <property type="protein sequence ID" value="JAH97007.1"/>
    <property type="molecule type" value="Transcribed_RNA"/>
</dbReference>
<reference evidence="1" key="1">
    <citation type="submission" date="2014-11" db="EMBL/GenBank/DDBJ databases">
        <authorList>
            <person name="Amaro Gonzalez C."/>
        </authorList>
    </citation>
    <scope>NUCLEOTIDE SEQUENCE</scope>
</reference>
<organism evidence="1">
    <name type="scientific">Anguilla anguilla</name>
    <name type="common">European freshwater eel</name>
    <name type="synonym">Muraena anguilla</name>
    <dbReference type="NCBI Taxonomy" id="7936"/>
    <lineage>
        <taxon>Eukaryota</taxon>
        <taxon>Metazoa</taxon>
        <taxon>Chordata</taxon>
        <taxon>Craniata</taxon>
        <taxon>Vertebrata</taxon>
        <taxon>Euteleostomi</taxon>
        <taxon>Actinopterygii</taxon>
        <taxon>Neopterygii</taxon>
        <taxon>Teleostei</taxon>
        <taxon>Anguilliformes</taxon>
        <taxon>Anguillidae</taxon>
        <taxon>Anguilla</taxon>
    </lineage>
</organism>
<accession>A0A0E9X2Q3</accession>
<dbReference type="AlphaFoldDB" id="A0A0E9X2Q3"/>
<sequence>MGNVKNLKRTHICHSLCVYWAEEHAQSWGRQTDFVKKPLKTSAFHISLTPQLKALFPKGYAKVLR</sequence>
<evidence type="ECO:0000313" key="1">
    <source>
        <dbReference type="EMBL" id="JAH97007.1"/>
    </source>
</evidence>
<proteinExistence type="predicted"/>
<name>A0A0E9X2Q3_ANGAN</name>